<keyword evidence="1 3" id="KW-0238">DNA-binding</keyword>
<dbReference type="InterPro" id="IPR009071">
    <property type="entry name" value="HMG_box_dom"/>
</dbReference>
<proteinExistence type="predicted"/>
<gene>
    <name evidence="6" type="ORF">POCULU_LOCUS3100</name>
</gene>
<reference evidence="6" key="1">
    <citation type="submission" date="2021-06" db="EMBL/GenBank/DDBJ databases">
        <authorList>
            <person name="Kallberg Y."/>
            <person name="Tangrot J."/>
            <person name="Rosling A."/>
        </authorList>
    </citation>
    <scope>NUCLEOTIDE SEQUENCE</scope>
    <source>
        <strain evidence="6">IA702</strain>
    </source>
</reference>
<dbReference type="SUPFAM" id="SSF47095">
    <property type="entry name" value="HMG-box"/>
    <property type="match status" value="1"/>
</dbReference>
<dbReference type="PANTHER" id="PTHR10270">
    <property type="entry name" value="SOX TRANSCRIPTION FACTOR"/>
    <property type="match status" value="1"/>
</dbReference>
<evidence type="ECO:0000313" key="7">
    <source>
        <dbReference type="Proteomes" id="UP000789572"/>
    </source>
</evidence>
<dbReference type="InterPro" id="IPR050140">
    <property type="entry name" value="SRY-related_HMG-box_TF-like"/>
</dbReference>
<sequence>MTTVLPTHNTSPHALDRSTALSILSSPPFELPIGNSPLVQDKGFSLPFKQPQIFVKPTTPLNEQNKIVTPQPLGEQVMKQEIHNDLNKGQLSWASDAYNQTIKKRRLSGGASPSPKPYDSKVPRPPNAFIIYHRTKSKELAAVKRSVSDDRHPSKTVAEMWREEPEHIKLRYQREADLALVEHKKKYPFYKYKPKKNKGKGKEGQNSSGSSDNNKNEDEKNVDQVPIEHRKQASMESAFTVFDLEEEKKPIQPPQPRILTLQQQSAAQITSQHASQHACIPETPNTPTVISWDNVLHDSLVSGQFASVHAQPEQGQLSNYAQLGTEPQIQFDSQLNGGQFPLTGERLIGAEFTDASGTIISEQAVIEEILKLILSQGAYNSATLTSSGTSDMVTPDISALFARDSASVASENSNHISPTSNIINTPAAAPTPTVAAPVPQMMTPPFQSLDNEFKFYEDISCNPNPSSTSNPMPLSQPSLSSNLSINLPQDAWVMSIPGVVPMTTATAAAAVAPPTPTTPLGFAPWSGVGGGACSNCGSCSKIPLQTIHEGKVAQSVNDFPCDIVNMTTDVMEGVVVPVQHVQHNELQTTVQTTPDGCWGFIV</sequence>
<evidence type="ECO:0000256" key="3">
    <source>
        <dbReference type="PROSITE-ProRule" id="PRU00267"/>
    </source>
</evidence>
<dbReference type="GO" id="GO:0030154">
    <property type="term" value="P:cell differentiation"/>
    <property type="evidence" value="ECO:0007669"/>
    <property type="project" value="TreeGrafter"/>
</dbReference>
<dbReference type="AlphaFoldDB" id="A0A9N9F5B6"/>
<dbReference type="SMART" id="SM00398">
    <property type="entry name" value="HMG"/>
    <property type="match status" value="1"/>
</dbReference>
<dbReference type="EMBL" id="CAJVPJ010000323">
    <property type="protein sequence ID" value="CAG8511586.1"/>
    <property type="molecule type" value="Genomic_DNA"/>
</dbReference>
<accession>A0A9N9F5B6</accession>
<feature type="region of interest" description="Disordered" evidence="4">
    <location>
        <begin position="191"/>
        <end position="225"/>
    </location>
</feature>
<dbReference type="Gene3D" id="1.10.30.10">
    <property type="entry name" value="High mobility group box domain"/>
    <property type="match status" value="1"/>
</dbReference>
<feature type="compositionally biased region" description="Basic and acidic residues" evidence="4">
    <location>
        <begin position="214"/>
        <end position="225"/>
    </location>
</feature>
<dbReference type="OrthoDB" id="6247875at2759"/>
<evidence type="ECO:0000259" key="5">
    <source>
        <dbReference type="PROSITE" id="PS50118"/>
    </source>
</evidence>
<keyword evidence="3" id="KW-0539">Nucleus</keyword>
<feature type="region of interest" description="Disordered" evidence="4">
    <location>
        <begin position="105"/>
        <end position="125"/>
    </location>
</feature>
<dbReference type="Pfam" id="PF00505">
    <property type="entry name" value="HMG_box"/>
    <property type="match status" value="1"/>
</dbReference>
<evidence type="ECO:0000256" key="1">
    <source>
        <dbReference type="ARBA" id="ARBA00023125"/>
    </source>
</evidence>
<dbReference type="Proteomes" id="UP000789572">
    <property type="component" value="Unassembled WGS sequence"/>
</dbReference>
<name>A0A9N9F5B6_9GLOM</name>
<dbReference type="PANTHER" id="PTHR10270:SF161">
    <property type="entry name" value="SEX-DETERMINING REGION Y PROTEIN"/>
    <property type="match status" value="1"/>
</dbReference>
<dbReference type="PROSITE" id="PS50118">
    <property type="entry name" value="HMG_BOX_2"/>
    <property type="match status" value="1"/>
</dbReference>
<evidence type="ECO:0000256" key="4">
    <source>
        <dbReference type="SAM" id="MobiDB-lite"/>
    </source>
</evidence>
<dbReference type="GO" id="GO:0001228">
    <property type="term" value="F:DNA-binding transcription activator activity, RNA polymerase II-specific"/>
    <property type="evidence" value="ECO:0007669"/>
    <property type="project" value="TreeGrafter"/>
</dbReference>
<comment type="caution">
    <text evidence="6">The sequence shown here is derived from an EMBL/GenBank/DDBJ whole genome shotgun (WGS) entry which is preliminary data.</text>
</comment>
<feature type="domain" description="HMG box" evidence="5">
    <location>
        <begin position="122"/>
        <end position="191"/>
    </location>
</feature>
<dbReference type="InterPro" id="IPR036910">
    <property type="entry name" value="HMG_box_dom_sf"/>
</dbReference>
<keyword evidence="7" id="KW-1185">Reference proteome</keyword>
<dbReference type="GO" id="GO:0005634">
    <property type="term" value="C:nucleus"/>
    <property type="evidence" value="ECO:0007669"/>
    <property type="project" value="UniProtKB-UniRule"/>
</dbReference>
<keyword evidence="2" id="KW-0804">Transcription</keyword>
<evidence type="ECO:0000313" key="6">
    <source>
        <dbReference type="EMBL" id="CAG8511586.1"/>
    </source>
</evidence>
<feature type="DNA-binding region" description="HMG box" evidence="3">
    <location>
        <begin position="122"/>
        <end position="191"/>
    </location>
</feature>
<evidence type="ECO:0000256" key="2">
    <source>
        <dbReference type="ARBA" id="ARBA00023163"/>
    </source>
</evidence>
<organism evidence="6 7">
    <name type="scientific">Paraglomus occultum</name>
    <dbReference type="NCBI Taxonomy" id="144539"/>
    <lineage>
        <taxon>Eukaryota</taxon>
        <taxon>Fungi</taxon>
        <taxon>Fungi incertae sedis</taxon>
        <taxon>Mucoromycota</taxon>
        <taxon>Glomeromycotina</taxon>
        <taxon>Glomeromycetes</taxon>
        <taxon>Paraglomerales</taxon>
        <taxon>Paraglomeraceae</taxon>
        <taxon>Paraglomus</taxon>
    </lineage>
</organism>
<protein>
    <submittedName>
        <fullName evidence="6">7345_t:CDS:1</fullName>
    </submittedName>
</protein>
<dbReference type="GO" id="GO:0000978">
    <property type="term" value="F:RNA polymerase II cis-regulatory region sequence-specific DNA binding"/>
    <property type="evidence" value="ECO:0007669"/>
    <property type="project" value="TreeGrafter"/>
</dbReference>